<dbReference type="GO" id="GO:0035838">
    <property type="term" value="C:growing cell tip"/>
    <property type="evidence" value="ECO:0007669"/>
    <property type="project" value="TreeGrafter"/>
</dbReference>
<evidence type="ECO:0000313" key="4">
    <source>
        <dbReference type="Proteomes" id="UP000521872"/>
    </source>
</evidence>
<evidence type="ECO:0000313" key="3">
    <source>
        <dbReference type="EMBL" id="KAF4612193.1"/>
    </source>
</evidence>
<organism evidence="3 4">
    <name type="scientific">Agrocybe pediades</name>
    <dbReference type="NCBI Taxonomy" id="84607"/>
    <lineage>
        <taxon>Eukaryota</taxon>
        <taxon>Fungi</taxon>
        <taxon>Dikarya</taxon>
        <taxon>Basidiomycota</taxon>
        <taxon>Agaricomycotina</taxon>
        <taxon>Agaricomycetes</taxon>
        <taxon>Agaricomycetidae</taxon>
        <taxon>Agaricales</taxon>
        <taxon>Agaricineae</taxon>
        <taxon>Strophariaceae</taxon>
        <taxon>Agrocybe</taxon>
    </lineage>
</organism>
<sequence>MSRVVFLALAFILSLLVSISLPSLRAIDIVRIDVDGSDGFENIDAGSIRRHFSDVAGNLVRIRSKAAPAVPHGILTRSYCVEPSGVKTLCSSTGHGYSVPLTVAGGEIKSSWTKGLAVHPVATAFTFVALLLSFSTHLTVTLAASLVSFLAALLTLVAFAIDIALLLLTRHAINENFPSSVASFIHTNTAAGFWMTFVSLILLLLAGCTVCFGRRQNRMSGASGQSYPLYESKGGIFSRFRRN</sequence>
<keyword evidence="2" id="KW-0732">Signal</keyword>
<dbReference type="InterPro" id="IPR009571">
    <property type="entry name" value="SUR7/Rim9-like_fungi"/>
</dbReference>
<feature type="chain" id="PRO_5034079439" description="Pali-domain-containing protein" evidence="2">
    <location>
        <begin position="27"/>
        <end position="243"/>
    </location>
</feature>
<evidence type="ECO:0008006" key="5">
    <source>
        <dbReference type="Google" id="ProtNLM"/>
    </source>
</evidence>
<dbReference type="GO" id="GO:0005886">
    <property type="term" value="C:plasma membrane"/>
    <property type="evidence" value="ECO:0007669"/>
    <property type="project" value="InterPro"/>
</dbReference>
<dbReference type="EMBL" id="JAACJL010000057">
    <property type="protein sequence ID" value="KAF4612193.1"/>
    <property type="molecule type" value="Genomic_DNA"/>
</dbReference>
<dbReference type="InterPro" id="IPR051380">
    <property type="entry name" value="pH-response_reg_palI/RIM9"/>
</dbReference>
<keyword evidence="1" id="KW-0472">Membrane</keyword>
<feature type="transmembrane region" description="Helical" evidence="1">
    <location>
        <begin position="116"/>
        <end position="134"/>
    </location>
</feature>
<gene>
    <name evidence="3" type="ORF">D9613_003699</name>
</gene>
<dbReference type="Pfam" id="PF06687">
    <property type="entry name" value="SUR7"/>
    <property type="match status" value="1"/>
</dbReference>
<dbReference type="PANTHER" id="PTHR28013">
    <property type="entry name" value="PROTEIN DCV1-RELATED"/>
    <property type="match status" value="1"/>
</dbReference>
<dbReference type="Proteomes" id="UP000521872">
    <property type="component" value="Unassembled WGS sequence"/>
</dbReference>
<dbReference type="GO" id="GO:0032153">
    <property type="term" value="C:cell division site"/>
    <property type="evidence" value="ECO:0007669"/>
    <property type="project" value="TreeGrafter"/>
</dbReference>
<feature type="transmembrane region" description="Helical" evidence="1">
    <location>
        <begin position="146"/>
        <end position="173"/>
    </location>
</feature>
<reference evidence="3 4" key="1">
    <citation type="submission" date="2019-12" db="EMBL/GenBank/DDBJ databases">
        <authorList>
            <person name="Floudas D."/>
            <person name="Bentzer J."/>
            <person name="Ahren D."/>
            <person name="Johansson T."/>
            <person name="Persson P."/>
            <person name="Tunlid A."/>
        </authorList>
    </citation>
    <scope>NUCLEOTIDE SEQUENCE [LARGE SCALE GENOMIC DNA]</scope>
    <source>
        <strain evidence="3 4">CBS 102.39</strain>
    </source>
</reference>
<dbReference type="AlphaFoldDB" id="A0A8H4VJK1"/>
<name>A0A8H4VJK1_9AGAR</name>
<feature type="transmembrane region" description="Helical" evidence="1">
    <location>
        <begin position="193"/>
        <end position="213"/>
    </location>
</feature>
<feature type="signal peptide" evidence="2">
    <location>
        <begin position="1"/>
        <end position="26"/>
    </location>
</feature>
<keyword evidence="1" id="KW-0812">Transmembrane</keyword>
<dbReference type="PANTHER" id="PTHR28013:SF4">
    <property type="entry name" value="MARVEL DOMAIN-CONTAINING PROTEIN"/>
    <property type="match status" value="1"/>
</dbReference>
<comment type="caution">
    <text evidence="3">The sequence shown here is derived from an EMBL/GenBank/DDBJ whole genome shotgun (WGS) entry which is preliminary data.</text>
</comment>
<accession>A0A8H4VJK1</accession>
<protein>
    <recommendedName>
        <fullName evidence="5">Pali-domain-containing protein</fullName>
    </recommendedName>
</protein>
<evidence type="ECO:0000256" key="2">
    <source>
        <dbReference type="SAM" id="SignalP"/>
    </source>
</evidence>
<evidence type="ECO:0000256" key="1">
    <source>
        <dbReference type="SAM" id="Phobius"/>
    </source>
</evidence>
<keyword evidence="4" id="KW-1185">Reference proteome</keyword>
<proteinExistence type="predicted"/>
<keyword evidence="1" id="KW-1133">Transmembrane helix</keyword>